<proteinExistence type="predicted"/>
<gene>
    <name evidence="2" type="ORF">G3I59_46155</name>
</gene>
<sequence>MPKHATSPTSTGCPPLTQQDQGFDTSVFAQMLGFLSRFGNRELPLALDEVPALRR</sequence>
<evidence type="ECO:0000256" key="1">
    <source>
        <dbReference type="SAM" id="MobiDB-lite"/>
    </source>
</evidence>
<protein>
    <submittedName>
        <fullName evidence="2">Uncharacterized protein</fullName>
    </submittedName>
</protein>
<dbReference type="Proteomes" id="UP000470404">
    <property type="component" value="Unassembled WGS sequence"/>
</dbReference>
<evidence type="ECO:0000313" key="2">
    <source>
        <dbReference type="EMBL" id="NEC62791.1"/>
    </source>
</evidence>
<dbReference type="EMBL" id="JAAGNC010000218">
    <property type="protein sequence ID" value="NEC62791.1"/>
    <property type="molecule type" value="Genomic_DNA"/>
</dbReference>
<name>A0ABX0C542_9PSEU</name>
<reference evidence="2 3" key="1">
    <citation type="submission" date="2020-01" db="EMBL/GenBank/DDBJ databases">
        <title>Insect and environment-associated Actinomycetes.</title>
        <authorList>
            <person name="Currrie C."/>
            <person name="Chevrette M."/>
            <person name="Carlson C."/>
            <person name="Stubbendieck R."/>
            <person name="Wendt-Pienkowski E."/>
        </authorList>
    </citation>
    <scope>NUCLEOTIDE SEQUENCE [LARGE SCALE GENOMIC DNA]</scope>
    <source>
        <strain evidence="2 3">SID8386</strain>
    </source>
</reference>
<dbReference type="RefSeq" id="WP_157904808.1">
    <property type="nucleotide sequence ID" value="NZ_FOWC01000002.1"/>
</dbReference>
<keyword evidence="3" id="KW-1185">Reference proteome</keyword>
<comment type="caution">
    <text evidence="2">The sequence shown here is derived from an EMBL/GenBank/DDBJ whole genome shotgun (WGS) entry which is preliminary data.</text>
</comment>
<accession>A0ABX0C542</accession>
<organism evidence="2 3">
    <name type="scientific">Amycolatopsis rubida</name>
    <dbReference type="NCBI Taxonomy" id="112413"/>
    <lineage>
        <taxon>Bacteria</taxon>
        <taxon>Bacillati</taxon>
        <taxon>Actinomycetota</taxon>
        <taxon>Actinomycetes</taxon>
        <taxon>Pseudonocardiales</taxon>
        <taxon>Pseudonocardiaceae</taxon>
        <taxon>Amycolatopsis</taxon>
    </lineage>
</organism>
<evidence type="ECO:0000313" key="3">
    <source>
        <dbReference type="Proteomes" id="UP000470404"/>
    </source>
</evidence>
<feature type="region of interest" description="Disordered" evidence="1">
    <location>
        <begin position="1"/>
        <end position="21"/>
    </location>
</feature>